<protein>
    <recommendedName>
        <fullName evidence="2">Non-homologous end joining protein Ku</fullName>
    </recommendedName>
</protein>
<dbReference type="GO" id="GO:0003690">
    <property type="term" value="F:double-stranded DNA binding"/>
    <property type="evidence" value="ECO:0007669"/>
    <property type="project" value="UniProtKB-UniRule"/>
</dbReference>
<feature type="compositionally biased region" description="Polar residues" evidence="3">
    <location>
        <begin position="275"/>
        <end position="285"/>
    </location>
</feature>
<reference evidence="6 7" key="1">
    <citation type="submission" date="2016-10" db="EMBL/GenBank/DDBJ databases">
        <authorList>
            <person name="de Groot N.N."/>
        </authorList>
    </citation>
    <scope>NUCLEOTIDE SEQUENCE [LARGE SCALE GENOMIC DNA]</scope>
    <source>
        <strain evidence="6 7">CGMCC 1.6848</strain>
    </source>
</reference>
<comment type="function">
    <text evidence="2">With LigD forms a non-homologous end joining (NHEJ) DNA repair enzyme, which repairs dsDNA breaks with reduced fidelity. Binds linear dsDNA with 5'- and 3'- overhangs but not closed circular dsDNA nor ssDNA. Recruits and stimulates the ligase activity of LigD.</text>
</comment>
<dbReference type="Proteomes" id="UP000199040">
    <property type="component" value="Unassembled WGS sequence"/>
</dbReference>
<dbReference type="SMART" id="SM00559">
    <property type="entry name" value="Ku78"/>
    <property type="match status" value="1"/>
</dbReference>
<dbReference type="PANTHER" id="PTHR41251">
    <property type="entry name" value="NON-HOMOLOGOUS END JOINING PROTEIN KU"/>
    <property type="match status" value="1"/>
</dbReference>
<accession>A0A1I3BU70</accession>
<dbReference type="AlphaFoldDB" id="A0A1I3BU70"/>
<dbReference type="SUPFAM" id="SSF100939">
    <property type="entry name" value="SPOC domain-like"/>
    <property type="match status" value="1"/>
</dbReference>
<sequence length="357" mass="40201">MPRKQRESEEQQKARVSGPRPFWSGTITFGLVSLPVGLYPANRSRPVSLRMIDSDGTPLARRYFCEKEGRPLRSDELVRGYEVEKGDYIVIEDEELDALAPEKSQEIDLKRFVDLDNIDPMYFERAYFLTPDKGITKAYRLLAKSMEESRRAGIATFVMRGKEYLVAILAEKGILRAETMRFHEEVRKPESVGLPELQRADSQQVEDIEKAIASLATDKLERSALEDWHSRKIMDRVNEKLDKGEGVIDIDAEEEAEAEQGGEVIDLMQVLKQSLEQGQPPTETPASRHRKSAGDKSRKAAPSAGKKRGSHGKSKQGHDDLAGLSRHELYERAQALDIPGRSNMSKAQLIRAIEQAA</sequence>
<comment type="subunit">
    <text evidence="2">Homodimer. Interacts with LigD.</text>
</comment>
<gene>
    <name evidence="2" type="primary">ku</name>
    <name evidence="6" type="ORF">SAMN04487959_107125</name>
</gene>
<evidence type="ECO:0000259" key="5">
    <source>
        <dbReference type="SMART" id="SM00559"/>
    </source>
</evidence>
<keyword evidence="4" id="KW-0472">Membrane</keyword>
<dbReference type="NCBIfam" id="TIGR02772">
    <property type="entry name" value="Ku_bact"/>
    <property type="match status" value="1"/>
</dbReference>
<feature type="transmembrane region" description="Helical" evidence="4">
    <location>
        <begin position="21"/>
        <end position="41"/>
    </location>
</feature>
<comment type="similarity">
    <text evidence="2">Belongs to the prokaryotic Ku family.</text>
</comment>
<dbReference type="EMBL" id="FOPY01000007">
    <property type="protein sequence ID" value="SFH65802.1"/>
    <property type="molecule type" value="Genomic_DNA"/>
</dbReference>
<dbReference type="Gene3D" id="2.40.290.10">
    <property type="match status" value="1"/>
</dbReference>
<dbReference type="GO" id="GO:0006310">
    <property type="term" value="P:DNA recombination"/>
    <property type="evidence" value="ECO:0007669"/>
    <property type="project" value="UniProtKB-KW"/>
</dbReference>
<dbReference type="GO" id="GO:0006303">
    <property type="term" value="P:double-strand break repair via nonhomologous end joining"/>
    <property type="evidence" value="ECO:0007669"/>
    <property type="project" value="UniProtKB-UniRule"/>
</dbReference>
<dbReference type="InterPro" id="IPR016194">
    <property type="entry name" value="SPOC-like_C_dom_sf"/>
</dbReference>
<dbReference type="Pfam" id="PF02735">
    <property type="entry name" value="Ku"/>
    <property type="match status" value="1"/>
</dbReference>
<dbReference type="InterPro" id="IPR009187">
    <property type="entry name" value="Prok_Ku"/>
</dbReference>
<keyword evidence="4" id="KW-0812">Transmembrane</keyword>
<keyword evidence="2" id="KW-0233">DNA recombination</keyword>
<feature type="region of interest" description="Disordered" evidence="3">
    <location>
        <begin position="275"/>
        <end position="326"/>
    </location>
</feature>
<dbReference type="InterPro" id="IPR006164">
    <property type="entry name" value="DNA_bd_Ku70/Ku80"/>
</dbReference>
<evidence type="ECO:0000313" key="7">
    <source>
        <dbReference type="Proteomes" id="UP000199040"/>
    </source>
</evidence>
<evidence type="ECO:0000256" key="4">
    <source>
        <dbReference type="SAM" id="Phobius"/>
    </source>
</evidence>
<keyword evidence="7" id="KW-1185">Reference proteome</keyword>
<feature type="compositionally biased region" description="Basic and acidic residues" evidence="3">
    <location>
        <begin position="316"/>
        <end position="326"/>
    </location>
</feature>
<evidence type="ECO:0000256" key="1">
    <source>
        <dbReference type="ARBA" id="ARBA00023125"/>
    </source>
</evidence>
<keyword evidence="2" id="KW-0227">DNA damage</keyword>
<dbReference type="PIRSF" id="PIRSF006493">
    <property type="entry name" value="Prok_Ku"/>
    <property type="match status" value="1"/>
</dbReference>
<name>A0A1I3BU70_9GAMM</name>
<keyword evidence="1 2" id="KW-0238">DNA-binding</keyword>
<organism evidence="6 7">
    <name type="scientific">Modicisalibacter xianhensis</name>
    <dbReference type="NCBI Taxonomy" id="442341"/>
    <lineage>
        <taxon>Bacteria</taxon>
        <taxon>Pseudomonadati</taxon>
        <taxon>Pseudomonadota</taxon>
        <taxon>Gammaproteobacteria</taxon>
        <taxon>Oceanospirillales</taxon>
        <taxon>Halomonadaceae</taxon>
        <taxon>Modicisalibacter</taxon>
    </lineage>
</organism>
<dbReference type="PANTHER" id="PTHR41251:SF1">
    <property type="entry name" value="NON-HOMOLOGOUS END JOINING PROTEIN KU"/>
    <property type="match status" value="1"/>
</dbReference>
<evidence type="ECO:0000313" key="6">
    <source>
        <dbReference type="EMBL" id="SFH65802.1"/>
    </source>
</evidence>
<evidence type="ECO:0000256" key="3">
    <source>
        <dbReference type="SAM" id="MobiDB-lite"/>
    </source>
</evidence>
<keyword evidence="4" id="KW-1133">Transmembrane helix</keyword>
<feature type="compositionally biased region" description="Basic residues" evidence="3">
    <location>
        <begin position="305"/>
        <end position="315"/>
    </location>
</feature>
<dbReference type="RefSeq" id="WP_092846260.1">
    <property type="nucleotide sequence ID" value="NZ_FOPY01000007.1"/>
</dbReference>
<dbReference type="STRING" id="442341.SAMN04487959_107125"/>
<evidence type="ECO:0000256" key="2">
    <source>
        <dbReference type="HAMAP-Rule" id="MF_01875"/>
    </source>
</evidence>
<feature type="domain" description="Ku" evidence="5">
    <location>
        <begin position="69"/>
        <end position="197"/>
    </location>
</feature>
<keyword evidence="2" id="KW-0234">DNA repair</keyword>
<proteinExistence type="inferred from homology"/>
<dbReference type="HAMAP" id="MF_01875">
    <property type="entry name" value="Prokaryotic_Ku"/>
    <property type="match status" value="1"/>
</dbReference>